<dbReference type="RefSeq" id="WP_168036875.1">
    <property type="nucleotide sequence ID" value="NZ_JAATJH010000002.1"/>
</dbReference>
<dbReference type="EMBL" id="JAATJH010000002">
    <property type="protein sequence ID" value="NJC26118.1"/>
    <property type="molecule type" value="Genomic_DNA"/>
</dbReference>
<sequence>MSDLKFIFCTNFYDNVSNGPAKFARIITKFGGENVLIITEDAIFNSNSIRSVPRPATWAKTSLLTQGYRNLAFAQGLSHLPLVGKEPIVFNNIINTFMVRSRFTNPIIGFINDDNNLPSRLSGQYSLASMQRRILGKMERAAAKRVDGVVVNSRYLAEKVTREYELSPDKVHLLYKGTNLKDINFRPRTPSSSGPINILFVKSDFRRGGLLELMEAIRFIDRVVHLHVIGPTQKAIEVATGRLVKSIENLNVHCHGKQPPEFVNARLMKTDIACLPSHFEALGVFNMEAMAHGVPVVTSGVGGIPEVTDGGKNCWEVDPSDPYSIAEGITATWTRRDETMIKVSNARDYITAHFSEDHAFRRLEEIIQLVKSNVRFE</sequence>
<dbReference type="PANTHER" id="PTHR12526:SF590">
    <property type="entry name" value="ALPHA-MALTOSE-1-PHOSPHATE SYNTHASE"/>
    <property type="match status" value="1"/>
</dbReference>
<dbReference type="PANTHER" id="PTHR12526">
    <property type="entry name" value="GLYCOSYLTRANSFERASE"/>
    <property type="match status" value="1"/>
</dbReference>
<protein>
    <submittedName>
        <fullName evidence="1">Glycosyltransferase involved in cell wall biosynthesis</fullName>
    </submittedName>
</protein>
<evidence type="ECO:0000313" key="2">
    <source>
        <dbReference type="Proteomes" id="UP000770785"/>
    </source>
</evidence>
<accession>A0ABX0XBA6</accession>
<comment type="caution">
    <text evidence="1">The sequence shown here is derived from an EMBL/GenBank/DDBJ whole genome shotgun (WGS) entry which is preliminary data.</text>
</comment>
<keyword evidence="2" id="KW-1185">Reference proteome</keyword>
<evidence type="ECO:0000313" key="1">
    <source>
        <dbReference type="EMBL" id="NJC26118.1"/>
    </source>
</evidence>
<reference evidence="1 2" key="1">
    <citation type="submission" date="2020-03" db="EMBL/GenBank/DDBJ databases">
        <title>Genomic Encyclopedia of Type Strains, Phase IV (KMG-IV): sequencing the most valuable type-strain genomes for metagenomic binning, comparative biology and taxonomic classification.</title>
        <authorList>
            <person name="Goeker M."/>
        </authorList>
    </citation>
    <scope>NUCLEOTIDE SEQUENCE [LARGE SCALE GENOMIC DNA]</scope>
    <source>
        <strain evidence="1 2">DSM 105096</strain>
    </source>
</reference>
<proteinExistence type="predicted"/>
<dbReference type="Proteomes" id="UP000770785">
    <property type="component" value="Unassembled WGS sequence"/>
</dbReference>
<gene>
    <name evidence="1" type="ORF">GGR27_001617</name>
</gene>
<dbReference type="Gene3D" id="3.40.50.2000">
    <property type="entry name" value="Glycogen Phosphorylase B"/>
    <property type="match status" value="2"/>
</dbReference>
<dbReference type="Pfam" id="PF13692">
    <property type="entry name" value="Glyco_trans_1_4"/>
    <property type="match status" value="1"/>
</dbReference>
<name>A0ABX0XBA6_9BACT</name>
<dbReference type="CDD" id="cd03801">
    <property type="entry name" value="GT4_PimA-like"/>
    <property type="match status" value="1"/>
</dbReference>
<dbReference type="SUPFAM" id="SSF53756">
    <property type="entry name" value="UDP-Glycosyltransferase/glycogen phosphorylase"/>
    <property type="match status" value="1"/>
</dbReference>
<organism evidence="1 2">
    <name type="scientific">Neolewinella antarctica</name>
    <dbReference type="NCBI Taxonomy" id="442734"/>
    <lineage>
        <taxon>Bacteria</taxon>
        <taxon>Pseudomonadati</taxon>
        <taxon>Bacteroidota</taxon>
        <taxon>Saprospiria</taxon>
        <taxon>Saprospirales</taxon>
        <taxon>Lewinellaceae</taxon>
        <taxon>Neolewinella</taxon>
    </lineage>
</organism>